<comment type="pathway">
    <text evidence="1 7">Pyrimidine metabolism; UMP biosynthesis via de novo pathway; UMP from orotate: step 2/2.</text>
</comment>
<dbReference type="CDD" id="cd04725">
    <property type="entry name" value="OMP_decarboxylase_like"/>
    <property type="match status" value="1"/>
</dbReference>
<keyword evidence="10" id="KW-1185">Reference proteome</keyword>
<dbReference type="PROSITE" id="PS00156">
    <property type="entry name" value="OMPDECASE"/>
    <property type="match status" value="1"/>
</dbReference>
<dbReference type="InterPro" id="IPR011060">
    <property type="entry name" value="RibuloseP-bd_barrel"/>
</dbReference>
<dbReference type="InterPro" id="IPR011995">
    <property type="entry name" value="OMPdecase_type-2"/>
</dbReference>
<organism evidence="9 10">
    <name type="scientific">Candidatus Phycosocius spiralis</name>
    <dbReference type="NCBI Taxonomy" id="2815099"/>
    <lineage>
        <taxon>Bacteria</taxon>
        <taxon>Pseudomonadati</taxon>
        <taxon>Pseudomonadota</taxon>
        <taxon>Alphaproteobacteria</taxon>
        <taxon>Caulobacterales</taxon>
        <taxon>Caulobacterales incertae sedis</taxon>
        <taxon>Candidatus Phycosocius</taxon>
    </lineage>
</organism>
<evidence type="ECO:0000256" key="4">
    <source>
        <dbReference type="ARBA" id="ARBA00022975"/>
    </source>
</evidence>
<keyword evidence="4 7" id="KW-0665">Pyrimidine biosynthesis</keyword>
<dbReference type="HAMAP" id="MF_01215">
    <property type="entry name" value="OMPdecase_type2"/>
    <property type="match status" value="1"/>
</dbReference>
<evidence type="ECO:0000259" key="8">
    <source>
        <dbReference type="SMART" id="SM00934"/>
    </source>
</evidence>
<evidence type="ECO:0000313" key="10">
    <source>
        <dbReference type="Proteomes" id="UP001161064"/>
    </source>
</evidence>
<reference evidence="9" key="1">
    <citation type="submission" date="2021-05" db="EMBL/GenBank/DDBJ databases">
        <authorList>
            <person name="Tanabe Y."/>
        </authorList>
    </citation>
    <scope>NUCLEOTIDE SEQUENCE</scope>
    <source>
        <strain evidence="9">BOTRYCO-1</strain>
    </source>
</reference>
<evidence type="ECO:0000256" key="1">
    <source>
        <dbReference type="ARBA" id="ARBA00004861"/>
    </source>
</evidence>
<dbReference type="Pfam" id="PF00215">
    <property type="entry name" value="OMPdecase"/>
    <property type="match status" value="1"/>
</dbReference>
<dbReference type="RefSeq" id="WP_284360634.1">
    <property type="nucleotide sequence ID" value="NZ_BPFZ01000012.1"/>
</dbReference>
<proteinExistence type="inferred from homology"/>
<reference evidence="9" key="2">
    <citation type="journal article" date="2023" name="ISME Commun">
        <title>Characterization of a bloom-associated alphaproteobacterial lineage, 'Candidatus Phycosocius': insights into freshwater algal-bacterial interactions.</title>
        <authorList>
            <person name="Tanabe Y."/>
            <person name="Yamaguchi H."/>
            <person name="Yoshida M."/>
            <person name="Kai A."/>
            <person name="Okazaki Y."/>
        </authorList>
    </citation>
    <scope>NUCLEOTIDE SEQUENCE</scope>
    <source>
        <strain evidence="9">BOTRYCO-1</strain>
    </source>
</reference>
<name>A0ABQ4PXH8_9PROT</name>
<dbReference type="InterPro" id="IPR013785">
    <property type="entry name" value="Aldolase_TIM"/>
</dbReference>
<sequence>MTSFSDRLTQQIRHFATPLCVGLDPFEHEIPHLFGPIGALSTLEAFCQEVIEQVISKVAVIKPQIGLFEPWGGEGIALLAQLSRYARDRGLLVIIDAKRGDIGSTAQGYAKTFLGQDAAIPCDCLTINPYLGLDSLEPFVTTAMAYNKGVAILVRTSNPGAVDFQDLMCGHAPLWMRVGEALVGLQAQMMGQGNYSSLMVVCGATWPEEAVKLRHVLPKTLFLVPGYGAQGATAGNALAGLIKGPKGHEGGVISSSRAILYPRACKEATSLAQWRQVFQVNLEMIIHDLHRASDNVVPIKQNTSD</sequence>
<evidence type="ECO:0000256" key="2">
    <source>
        <dbReference type="ARBA" id="ARBA00008847"/>
    </source>
</evidence>
<comment type="similarity">
    <text evidence="2 7">Belongs to the OMP decarboxylase family. Type 2 subfamily.</text>
</comment>
<evidence type="ECO:0000256" key="3">
    <source>
        <dbReference type="ARBA" id="ARBA00022793"/>
    </source>
</evidence>
<evidence type="ECO:0000256" key="5">
    <source>
        <dbReference type="ARBA" id="ARBA00023239"/>
    </source>
</evidence>
<dbReference type="Proteomes" id="UP001161064">
    <property type="component" value="Unassembled WGS sequence"/>
</dbReference>
<dbReference type="EMBL" id="BPFZ01000012">
    <property type="protein sequence ID" value="GIU67656.1"/>
    <property type="molecule type" value="Genomic_DNA"/>
</dbReference>
<comment type="caution">
    <text evidence="9">The sequence shown here is derived from an EMBL/GenBank/DDBJ whole genome shotgun (WGS) entry which is preliminary data.</text>
</comment>
<feature type="domain" description="Orotidine 5'-phosphate decarboxylase" evidence="8">
    <location>
        <begin position="18"/>
        <end position="268"/>
    </location>
</feature>
<dbReference type="NCBIfam" id="TIGR02127">
    <property type="entry name" value="pyrF_sub2"/>
    <property type="match status" value="1"/>
</dbReference>
<evidence type="ECO:0000256" key="6">
    <source>
        <dbReference type="ARBA" id="ARBA00049157"/>
    </source>
</evidence>
<gene>
    <name evidence="7 9" type="primary">pyrF</name>
    <name evidence="9" type="ORF">PsB1_1810</name>
</gene>
<dbReference type="Gene3D" id="3.20.20.70">
    <property type="entry name" value="Aldolase class I"/>
    <property type="match status" value="1"/>
</dbReference>
<evidence type="ECO:0000313" key="9">
    <source>
        <dbReference type="EMBL" id="GIU67656.1"/>
    </source>
</evidence>
<dbReference type="InterPro" id="IPR001754">
    <property type="entry name" value="OMPdeCOase_dom"/>
</dbReference>
<dbReference type="PANTHER" id="PTHR43375">
    <property type="entry name" value="OROTIDINE 5'-PHOSPHATE DECARBOXYLASE"/>
    <property type="match status" value="1"/>
</dbReference>
<comment type="catalytic activity">
    <reaction evidence="6 7">
        <text>orotidine 5'-phosphate + H(+) = UMP + CO2</text>
        <dbReference type="Rhea" id="RHEA:11596"/>
        <dbReference type="ChEBI" id="CHEBI:15378"/>
        <dbReference type="ChEBI" id="CHEBI:16526"/>
        <dbReference type="ChEBI" id="CHEBI:57538"/>
        <dbReference type="ChEBI" id="CHEBI:57865"/>
        <dbReference type="EC" id="4.1.1.23"/>
    </reaction>
</comment>
<dbReference type="InterPro" id="IPR018089">
    <property type="entry name" value="OMPdecase_AS"/>
</dbReference>
<protein>
    <recommendedName>
        <fullName evidence="7">Orotidine 5'-phosphate decarboxylase</fullName>
        <ecNumber evidence="7">4.1.1.23</ecNumber>
    </recommendedName>
    <alternativeName>
        <fullName evidence="7">OMP decarboxylase</fullName>
        <shortName evidence="7">OMPDCase</shortName>
        <shortName evidence="7">OMPdecase</shortName>
    </alternativeName>
</protein>
<accession>A0ABQ4PXH8</accession>
<dbReference type="PANTHER" id="PTHR43375:SF1">
    <property type="entry name" value="OROTIDINE 5'-PHOSPHATE DECARBOXYLASE"/>
    <property type="match status" value="1"/>
</dbReference>
<evidence type="ECO:0000256" key="7">
    <source>
        <dbReference type="HAMAP-Rule" id="MF_01215"/>
    </source>
</evidence>
<keyword evidence="3 7" id="KW-0210">Decarboxylase</keyword>
<keyword evidence="5 7" id="KW-0456">Lyase</keyword>
<dbReference type="SMART" id="SM00934">
    <property type="entry name" value="OMPdecase"/>
    <property type="match status" value="1"/>
</dbReference>
<dbReference type="SUPFAM" id="SSF51366">
    <property type="entry name" value="Ribulose-phoshate binding barrel"/>
    <property type="match status" value="1"/>
</dbReference>
<feature type="active site" description="Proton donor" evidence="7">
    <location>
        <position position="98"/>
    </location>
</feature>
<dbReference type="EC" id="4.1.1.23" evidence="7"/>